<evidence type="ECO:0000313" key="7">
    <source>
        <dbReference type="Proteomes" id="UP000580043"/>
    </source>
</evidence>
<proteinExistence type="predicted"/>
<evidence type="ECO:0000259" key="5">
    <source>
        <dbReference type="PROSITE" id="PS51007"/>
    </source>
</evidence>
<dbReference type="PROSITE" id="PS51007">
    <property type="entry name" value="CYTC"/>
    <property type="match status" value="1"/>
</dbReference>
<dbReference type="SUPFAM" id="SSF46626">
    <property type="entry name" value="Cytochrome c"/>
    <property type="match status" value="1"/>
</dbReference>
<dbReference type="Gene3D" id="1.10.760.10">
    <property type="entry name" value="Cytochrome c-like domain"/>
    <property type="match status" value="1"/>
</dbReference>
<keyword evidence="1 4" id="KW-0349">Heme</keyword>
<evidence type="ECO:0000313" key="6">
    <source>
        <dbReference type="EMBL" id="NML28415.1"/>
    </source>
</evidence>
<reference evidence="6 7" key="1">
    <citation type="submission" date="2020-04" db="EMBL/GenBank/DDBJ databases">
        <title>Zoogloea sp. G-4-1-14 isolated from soil.</title>
        <authorList>
            <person name="Dahal R.H."/>
        </authorList>
    </citation>
    <scope>NUCLEOTIDE SEQUENCE [LARGE SCALE GENOMIC DNA]</scope>
    <source>
        <strain evidence="6 7">G-4-1-14</strain>
    </source>
</reference>
<dbReference type="AlphaFoldDB" id="A0A848GC34"/>
<keyword evidence="3 4" id="KW-0408">Iron</keyword>
<organism evidence="6 7">
    <name type="scientific">Zoogloea dura</name>
    <dbReference type="NCBI Taxonomy" id="2728840"/>
    <lineage>
        <taxon>Bacteria</taxon>
        <taxon>Pseudomonadati</taxon>
        <taxon>Pseudomonadota</taxon>
        <taxon>Betaproteobacteria</taxon>
        <taxon>Rhodocyclales</taxon>
        <taxon>Zoogloeaceae</taxon>
        <taxon>Zoogloea</taxon>
    </lineage>
</organism>
<name>A0A848GC34_9RHOO</name>
<dbReference type="InterPro" id="IPR036909">
    <property type="entry name" value="Cyt_c-like_dom_sf"/>
</dbReference>
<dbReference type="GO" id="GO:0020037">
    <property type="term" value="F:heme binding"/>
    <property type="evidence" value="ECO:0007669"/>
    <property type="project" value="InterPro"/>
</dbReference>
<evidence type="ECO:0000256" key="1">
    <source>
        <dbReference type="ARBA" id="ARBA00022617"/>
    </source>
</evidence>
<protein>
    <submittedName>
        <fullName evidence="6">Cytochrome c</fullName>
    </submittedName>
</protein>
<dbReference type="InterPro" id="IPR009056">
    <property type="entry name" value="Cyt_c-like_dom"/>
</dbReference>
<dbReference type="EMBL" id="JABBGA010000026">
    <property type="protein sequence ID" value="NML28415.1"/>
    <property type="molecule type" value="Genomic_DNA"/>
</dbReference>
<evidence type="ECO:0000256" key="2">
    <source>
        <dbReference type="ARBA" id="ARBA00022723"/>
    </source>
</evidence>
<keyword evidence="2 4" id="KW-0479">Metal-binding</keyword>
<comment type="caution">
    <text evidence="6">The sequence shown here is derived from an EMBL/GenBank/DDBJ whole genome shotgun (WGS) entry which is preliminary data.</text>
</comment>
<accession>A0A848GC34</accession>
<feature type="domain" description="Cytochrome c" evidence="5">
    <location>
        <begin position="18"/>
        <end position="120"/>
    </location>
</feature>
<dbReference type="Pfam" id="PF00034">
    <property type="entry name" value="Cytochrom_C"/>
    <property type="match status" value="1"/>
</dbReference>
<evidence type="ECO:0000256" key="4">
    <source>
        <dbReference type="PROSITE-ProRule" id="PRU00433"/>
    </source>
</evidence>
<dbReference type="GO" id="GO:0009055">
    <property type="term" value="F:electron transfer activity"/>
    <property type="evidence" value="ECO:0007669"/>
    <property type="project" value="InterPro"/>
</dbReference>
<gene>
    <name evidence="6" type="ORF">HHL15_21875</name>
</gene>
<dbReference type="Proteomes" id="UP000580043">
    <property type="component" value="Unassembled WGS sequence"/>
</dbReference>
<keyword evidence="7" id="KW-1185">Reference proteome</keyword>
<dbReference type="GO" id="GO:0046872">
    <property type="term" value="F:metal ion binding"/>
    <property type="evidence" value="ECO:0007669"/>
    <property type="project" value="UniProtKB-KW"/>
</dbReference>
<evidence type="ECO:0000256" key="3">
    <source>
        <dbReference type="ARBA" id="ARBA00023004"/>
    </source>
</evidence>
<sequence length="156" mass="16371">MLCAALFPAGASFATDTGDVARGRYLIAIGGCNDCHTPGYAQQGEKIPEAARLTGAGLGFSGPWGVSYPTNLRLAAAQTSEDEWQSRARRNGLPPMPWSALQAMSRDDLAAIYRYLRALGPAGEAAPAALAPGQAIPTPHFVFVPQPPTTTKTSSR</sequence>